<dbReference type="Proteomes" id="UP001499851">
    <property type="component" value="Unassembled WGS sequence"/>
</dbReference>
<evidence type="ECO:0000256" key="1">
    <source>
        <dbReference type="SAM" id="MobiDB-lite"/>
    </source>
</evidence>
<gene>
    <name evidence="2" type="ORF">GCM10009830_34130</name>
</gene>
<feature type="region of interest" description="Disordered" evidence="1">
    <location>
        <begin position="1"/>
        <end position="72"/>
    </location>
</feature>
<evidence type="ECO:0000313" key="2">
    <source>
        <dbReference type="EMBL" id="GAA1684040.1"/>
    </source>
</evidence>
<keyword evidence="3" id="KW-1185">Reference proteome</keyword>
<dbReference type="EMBL" id="BAAAQF010000013">
    <property type="protein sequence ID" value="GAA1684040.1"/>
    <property type="molecule type" value="Genomic_DNA"/>
</dbReference>
<accession>A0ABP4T8I1</accession>
<comment type="caution">
    <text evidence="2">The sequence shown here is derived from an EMBL/GenBank/DDBJ whole genome shotgun (WGS) entry which is preliminary data.</text>
</comment>
<protein>
    <recommendedName>
        <fullName evidence="4">AraC family transcriptional regulator</fullName>
    </recommendedName>
</protein>
<organism evidence="2 3">
    <name type="scientific">Glycomyces endophyticus</name>
    <dbReference type="NCBI Taxonomy" id="480996"/>
    <lineage>
        <taxon>Bacteria</taxon>
        <taxon>Bacillati</taxon>
        <taxon>Actinomycetota</taxon>
        <taxon>Actinomycetes</taxon>
        <taxon>Glycomycetales</taxon>
        <taxon>Glycomycetaceae</taxon>
        <taxon>Glycomyces</taxon>
    </lineage>
</organism>
<reference evidence="3" key="1">
    <citation type="journal article" date="2019" name="Int. J. Syst. Evol. Microbiol.">
        <title>The Global Catalogue of Microorganisms (GCM) 10K type strain sequencing project: providing services to taxonomists for standard genome sequencing and annotation.</title>
        <authorList>
            <consortium name="The Broad Institute Genomics Platform"/>
            <consortium name="The Broad Institute Genome Sequencing Center for Infectious Disease"/>
            <person name="Wu L."/>
            <person name="Ma J."/>
        </authorList>
    </citation>
    <scope>NUCLEOTIDE SEQUENCE [LARGE SCALE GENOMIC DNA]</scope>
    <source>
        <strain evidence="3">JCM 16001</strain>
    </source>
</reference>
<sequence length="72" mass="7690">MQPHKTPPRLAVVSGQGARRVRAGDETSDYRPLLDGAVLVEPPESCHRGLDPKSTPRSRPPLGSGASPLPRL</sequence>
<evidence type="ECO:0008006" key="4">
    <source>
        <dbReference type="Google" id="ProtNLM"/>
    </source>
</evidence>
<evidence type="ECO:0000313" key="3">
    <source>
        <dbReference type="Proteomes" id="UP001499851"/>
    </source>
</evidence>
<proteinExistence type="predicted"/>
<name>A0ABP4T8I1_9ACTN</name>